<dbReference type="EMBL" id="CAJVPA010000144">
    <property type="protein sequence ID" value="CAG8362941.1"/>
    <property type="molecule type" value="Genomic_DNA"/>
</dbReference>
<feature type="compositionally biased region" description="Polar residues" evidence="1">
    <location>
        <begin position="1"/>
        <end position="11"/>
    </location>
</feature>
<gene>
    <name evidence="2" type="ORF">PSALAMII_LOCUS4064</name>
</gene>
<dbReference type="AlphaFoldDB" id="A0A9W4NDD0"/>
<feature type="region of interest" description="Disordered" evidence="1">
    <location>
        <begin position="1"/>
        <end position="23"/>
    </location>
</feature>
<name>A0A9W4NDD0_9EURO</name>
<comment type="caution">
    <text evidence="2">The sequence shown here is derived from an EMBL/GenBank/DDBJ whole genome shotgun (WGS) entry which is preliminary data.</text>
</comment>
<sequence length="250" mass="29442">MASPSSRSTIHSPKDGVRNDSIKTEQELVRSGDIYALQQFRWDQYEKDRRKMRWQDASFDLLDTEYELREIFHEELSIKESNESDSTASERLRCLNDQYQILSLQWWFHRTNIDGVQWRAFKLWRSHPQWYMHSELVKDCVGRQGCCARGCGCCLNRNIDSSRHLSVGHCTLECGCCARNRGFEMSEAEKTDLKNLYKSQWKDGRNIRSLWIRRVSIWGLSDMRGRNPFDMIDAPPSYEQSERRANARAG</sequence>
<accession>A0A9W4NDD0</accession>
<protein>
    <submittedName>
        <fullName evidence="2">Uncharacterized protein</fullName>
    </submittedName>
</protein>
<organism evidence="2 3">
    <name type="scientific">Penicillium salamii</name>
    <dbReference type="NCBI Taxonomy" id="1612424"/>
    <lineage>
        <taxon>Eukaryota</taxon>
        <taxon>Fungi</taxon>
        <taxon>Dikarya</taxon>
        <taxon>Ascomycota</taxon>
        <taxon>Pezizomycotina</taxon>
        <taxon>Eurotiomycetes</taxon>
        <taxon>Eurotiomycetidae</taxon>
        <taxon>Eurotiales</taxon>
        <taxon>Aspergillaceae</taxon>
        <taxon>Penicillium</taxon>
    </lineage>
</organism>
<dbReference type="OrthoDB" id="4364054at2759"/>
<dbReference type="Proteomes" id="UP001152646">
    <property type="component" value="Unassembled WGS sequence"/>
</dbReference>
<proteinExistence type="predicted"/>
<evidence type="ECO:0000256" key="1">
    <source>
        <dbReference type="SAM" id="MobiDB-lite"/>
    </source>
</evidence>
<feature type="compositionally biased region" description="Basic and acidic residues" evidence="1">
    <location>
        <begin position="12"/>
        <end position="23"/>
    </location>
</feature>
<reference evidence="2" key="1">
    <citation type="submission" date="2021-07" db="EMBL/GenBank/DDBJ databases">
        <authorList>
            <person name="Branca A.L. A."/>
        </authorList>
    </citation>
    <scope>NUCLEOTIDE SEQUENCE</scope>
</reference>
<evidence type="ECO:0000313" key="2">
    <source>
        <dbReference type="EMBL" id="CAG8362941.1"/>
    </source>
</evidence>
<evidence type="ECO:0000313" key="3">
    <source>
        <dbReference type="Proteomes" id="UP001152646"/>
    </source>
</evidence>